<dbReference type="SUPFAM" id="SSF57184">
    <property type="entry name" value="Growth factor receptor domain"/>
    <property type="match status" value="1"/>
</dbReference>
<protein>
    <recommendedName>
        <fullName evidence="2">Insulin-like growth factor-binding protein 1</fullName>
    </recommendedName>
</protein>
<dbReference type="GO" id="GO:0043567">
    <property type="term" value="P:regulation of insulin-like growth factor receptor signaling pathway"/>
    <property type="evidence" value="ECO:0007669"/>
    <property type="project" value="TreeGrafter"/>
</dbReference>
<dbReference type="Gene3D" id="4.10.40.20">
    <property type="match status" value="1"/>
</dbReference>
<keyword evidence="7" id="KW-0340">Growth factor binding</keyword>
<dbReference type="EMBL" id="AFYH01261122">
    <property type="status" value="NOT_ANNOTATED_CDS"/>
    <property type="molecule type" value="Genomic_DNA"/>
</dbReference>
<dbReference type="eggNOG" id="ENOG502QWRP">
    <property type="taxonomic scope" value="Eukaryota"/>
</dbReference>
<dbReference type="InterPro" id="IPR036857">
    <property type="entry name" value="Thyroglobulin_1_sf"/>
</dbReference>
<dbReference type="OMA" id="CVNTWNG"/>
<dbReference type="SMART" id="SM00211">
    <property type="entry name" value="TY"/>
    <property type="match status" value="1"/>
</dbReference>
<dbReference type="Pfam" id="PF00086">
    <property type="entry name" value="Thyroglobulin_1"/>
    <property type="match status" value="1"/>
</dbReference>
<dbReference type="CDD" id="cd00191">
    <property type="entry name" value="TY"/>
    <property type="match status" value="1"/>
</dbReference>
<evidence type="ECO:0000256" key="7">
    <source>
        <dbReference type="ARBA" id="ARBA00023183"/>
    </source>
</evidence>
<dbReference type="InterPro" id="IPR017891">
    <property type="entry name" value="Insulin_GF-bd_Cys-rich_CS"/>
</dbReference>
<dbReference type="GO" id="GO:0031995">
    <property type="term" value="F:insulin-like growth factor II binding"/>
    <property type="evidence" value="ECO:0007669"/>
    <property type="project" value="TreeGrafter"/>
</dbReference>
<dbReference type="InterPro" id="IPR000716">
    <property type="entry name" value="Thyroglobulin_1"/>
</dbReference>
<dbReference type="PROSITE" id="PS00222">
    <property type="entry name" value="IGFBP_N_1"/>
    <property type="match status" value="1"/>
</dbReference>
<feature type="domain" description="Thyroglobulin type-1" evidence="11">
    <location>
        <begin position="186"/>
        <end position="263"/>
    </location>
</feature>
<dbReference type="Proteomes" id="UP000008672">
    <property type="component" value="Unassembled WGS sequence"/>
</dbReference>
<dbReference type="PANTHER" id="PTHR11551:SF6">
    <property type="entry name" value="INSULIN-LIKE GROWTH FACTOR-BINDING PROTEIN 1"/>
    <property type="match status" value="1"/>
</dbReference>
<dbReference type="PROSITE" id="PS51323">
    <property type="entry name" value="IGFBP_N_2"/>
    <property type="match status" value="1"/>
</dbReference>
<dbReference type="PRINTS" id="PR01976">
    <property type="entry name" value="IGFBPFAMILY"/>
</dbReference>
<keyword evidence="4" id="KW-0597">Phosphoprotein</keyword>
<reference evidence="13" key="2">
    <citation type="submission" date="2025-08" db="UniProtKB">
        <authorList>
            <consortium name="Ensembl"/>
        </authorList>
    </citation>
    <scope>IDENTIFICATION</scope>
</reference>
<comment type="subunit">
    <text evidence="8">Binds equally well IGF1 and IGF2. Interacts with integrin ITGA5:ITGB1. Interacts with VHL; this interaction inhibits HIF1A degradation.</text>
</comment>
<dbReference type="SMART" id="SM00121">
    <property type="entry name" value="IB"/>
    <property type="match status" value="1"/>
</dbReference>
<dbReference type="InterPro" id="IPR009030">
    <property type="entry name" value="Growth_fac_rcpt_cys_sf"/>
</dbReference>
<evidence type="ECO:0000256" key="1">
    <source>
        <dbReference type="ARBA" id="ARBA00004613"/>
    </source>
</evidence>
<evidence type="ECO:0000256" key="3">
    <source>
        <dbReference type="ARBA" id="ARBA00022525"/>
    </source>
</evidence>
<evidence type="ECO:0000256" key="9">
    <source>
        <dbReference type="PROSITE-ProRule" id="PRU00500"/>
    </source>
</evidence>
<reference evidence="13" key="3">
    <citation type="submission" date="2025-09" db="UniProtKB">
        <authorList>
            <consortium name="Ensembl"/>
        </authorList>
    </citation>
    <scope>IDENTIFICATION</scope>
</reference>
<keyword evidence="3" id="KW-0964">Secreted</keyword>
<comment type="subcellular location">
    <subcellularLocation>
        <location evidence="1">Secreted</location>
    </subcellularLocation>
</comment>
<dbReference type="GO" id="GO:0031994">
    <property type="term" value="F:insulin-like growth factor I binding"/>
    <property type="evidence" value="ECO:0007669"/>
    <property type="project" value="TreeGrafter"/>
</dbReference>
<dbReference type="SUPFAM" id="SSF57610">
    <property type="entry name" value="Thyroglobulin type-1 domain"/>
    <property type="match status" value="1"/>
</dbReference>
<evidence type="ECO:0000259" key="11">
    <source>
        <dbReference type="PROSITE" id="PS51162"/>
    </source>
</evidence>
<evidence type="ECO:0000313" key="14">
    <source>
        <dbReference type="Proteomes" id="UP000008672"/>
    </source>
</evidence>
<dbReference type="PRINTS" id="PR01977">
    <property type="entry name" value="IGFBPFAMILY1"/>
</dbReference>
<dbReference type="EMBL" id="AFYH01261123">
    <property type="status" value="NOT_ANNOTATED_CDS"/>
    <property type="molecule type" value="Genomic_DNA"/>
</dbReference>
<keyword evidence="14" id="KW-1185">Reference proteome</keyword>
<proteinExistence type="predicted"/>
<dbReference type="Ensembl" id="ENSLACT00000001263.1">
    <property type="protein sequence ID" value="ENSLACP00000001251.1"/>
    <property type="gene ID" value="ENSLACG00000001122.1"/>
</dbReference>
<evidence type="ECO:0000256" key="8">
    <source>
        <dbReference type="ARBA" id="ARBA00049694"/>
    </source>
</evidence>
<evidence type="ECO:0000259" key="12">
    <source>
        <dbReference type="PROSITE" id="PS51323"/>
    </source>
</evidence>
<dbReference type="STRING" id="7897.ENSLACP00000001251"/>
<dbReference type="HOGENOM" id="CLU_070833_3_0_1"/>
<keyword evidence="6" id="KW-1015">Disulfide bond</keyword>
<keyword evidence="10" id="KW-0175">Coiled coil</keyword>
<dbReference type="PANTHER" id="PTHR11551">
    <property type="entry name" value="INSULIN-LIKE GROWTH FACTOR BINDING PROTEIN"/>
    <property type="match status" value="1"/>
</dbReference>
<evidence type="ECO:0000256" key="4">
    <source>
        <dbReference type="ARBA" id="ARBA00022553"/>
    </source>
</evidence>
<dbReference type="PROSITE" id="PS51162">
    <property type="entry name" value="THYROGLOBULIN_1_2"/>
    <property type="match status" value="1"/>
</dbReference>
<feature type="domain" description="IGFBP N-terminal" evidence="12">
    <location>
        <begin position="26"/>
        <end position="107"/>
    </location>
</feature>
<dbReference type="AlphaFoldDB" id="H2ZV30"/>
<dbReference type="FunCoup" id="H2ZV30">
    <property type="interactions" value="125"/>
</dbReference>
<evidence type="ECO:0000256" key="5">
    <source>
        <dbReference type="ARBA" id="ARBA00022729"/>
    </source>
</evidence>
<dbReference type="InterPro" id="IPR000867">
    <property type="entry name" value="IGFBP-like"/>
</dbReference>
<dbReference type="InParanoid" id="H2ZV30"/>
<comment type="caution">
    <text evidence="9">Lacks conserved residue(s) required for the propagation of feature annotation.</text>
</comment>
<dbReference type="FunFam" id="4.10.40.20:FF:000001">
    <property type="entry name" value="Insulin-like growth factor binding protein 5"/>
    <property type="match status" value="1"/>
</dbReference>
<dbReference type="GeneTree" id="ENSGT00940000157394"/>
<dbReference type="GO" id="GO:0005615">
    <property type="term" value="C:extracellular space"/>
    <property type="evidence" value="ECO:0007669"/>
    <property type="project" value="TreeGrafter"/>
</dbReference>
<dbReference type="EMBL" id="AFYH01261124">
    <property type="status" value="NOT_ANNOTATED_CDS"/>
    <property type="molecule type" value="Genomic_DNA"/>
</dbReference>
<dbReference type="Pfam" id="PF00219">
    <property type="entry name" value="IGFBP"/>
    <property type="match status" value="1"/>
</dbReference>
<evidence type="ECO:0000313" key="13">
    <source>
        <dbReference type="Ensembl" id="ENSLACP00000001251.1"/>
    </source>
</evidence>
<evidence type="ECO:0000256" key="2">
    <source>
        <dbReference type="ARBA" id="ARBA00013675"/>
    </source>
</evidence>
<organism evidence="13 14">
    <name type="scientific">Latimeria chalumnae</name>
    <name type="common">Coelacanth</name>
    <dbReference type="NCBI Taxonomy" id="7897"/>
    <lineage>
        <taxon>Eukaryota</taxon>
        <taxon>Metazoa</taxon>
        <taxon>Chordata</taxon>
        <taxon>Craniata</taxon>
        <taxon>Vertebrata</taxon>
        <taxon>Euteleostomi</taxon>
        <taxon>Coelacanthiformes</taxon>
        <taxon>Coelacanthidae</taxon>
        <taxon>Latimeria</taxon>
    </lineage>
</organism>
<keyword evidence="5" id="KW-0732">Signal</keyword>
<dbReference type="EMBL" id="AFYH01261126">
    <property type="status" value="NOT_ANNOTATED_CDS"/>
    <property type="molecule type" value="Genomic_DNA"/>
</dbReference>
<dbReference type="Gene3D" id="4.10.800.10">
    <property type="entry name" value="Thyroglobulin type-1"/>
    <property type="match status" value="1"/>
</dbReference>
<dbReference type="FunFam" id="4.10.800.10:FF:000002">
    <property type="entry name" value="Insulin-like growth factor-binding protein 2"/>
    <property type="match status" value="1"/>
</dbReference>
<feature type="coiled-coil region" evidence="10">
    <location>
        <begin position="108"/>
        <end position="135"/>
    </location>
</feature>
<name>H2ZV30_LATCH</name>
<sequence>IVFLPISCNMMYIKTAPKGPRLLAAQTLHCSPCTAEQLSRCPPVPAGCAEVLQEQGCGCCSTCALQQGDLCGVYTARCGEGLRCYPKQGDPRPLHSLTWGQAICIELAEVERIQIAEATETKQSMENENKDMEDREVSQGQIRFNHRSMPTVGQAAHDKPDPWNNIDAQESMKAKKNCERRKWKEQGPCQKELYRSLEKIAKTQQRAGEVYQFYLPNCDRHGFYHTKQCETSLDRHQGRCWCVFPWNGKKITGSPEIRGDLDCQQYFALQN</sequence>
<accession>H2ZV30</accession>
<evidence type="ECO:0000256" key="6">
    <source>
        <dbReference type="ARBA" id="ARBA00023157"/>
    </source>
</evidence>
<dbReference type="EMBL" id="AFYH01261125">
    <property type="status" value="NOT_ANNOTATED_CDS"/>
    <property type="molecule type" value="Genomic_DNA"/>
</dbReference>
<evidence type="ECO:0000256" key="10">
    <source>
        <dbReference type="SAM" id="Coils"/>
    </source>
</evidence>
<dbReference type="InterPro" id="IPR022321">
    <property type="entry name" value="IGFBP_1-6_chordata"/>
</dbReference>
<dbReference type="InterPro" id="IPR022322">
    <property type="entry name" value="IGFBP1"/>
</dbReference>
<reference evidence="14" key="1">
    <citation type="submission" date="2011-08" db="EMBL/GenBank/DDBJ databases">
        <title>The draft genome of Latimeria chalumnae.</title>
        <authorList>
            <person name="Di Palma F."/>
            <person name="Alfoldi J."/>
            <person name="Johnson J."/>
            <person name="Berlin A."/>
            <person name="Gnerre S."/>
            <person name="Jaffe D."/>
            <person name="MacCallum I."/>
            <person name="Young S."/>
            <person name="Walker B.J."/>
            <person name="Lander E."/>
            <person name="Lindblad-Toh K."/>
        </authorList>
    </citation>
    <scope>NUCLEOTIDE SEQUENCE [LARGE SCALE GENOMIC DNA]</scope>
    <source>
        <strain evidence="14">Wild caught</strain>
    </source>
</reference>
<dbReference type="PROSITE" id="PS00484">
    <property type="entry name" value="THYROGLOBULIN_1_1"/>
    <property type="match status" value="1"/>
</dbReference>